<keyword evidence="11" id="KW-1185">Reference proteome</keyword>
<evidence type="ECO:0000256" key="2">
    <source>
        <dbReference type="ARBA" id="ARBA00022448"/>
    </source>
</evidence>
<comment type="similarity">
    <text evidence="7">Belongs to the binding-protein-dependent transport system permease family.</text>
</comment>
<keyword evidence="3" id="KW-1003">Cell membrane</keyword>
<feature type="region of interest" description="Disordered" evidence="8">
    <location>
        <begin position="1"/>
        <end position="22"/>
    </location>
</feature>
<dbReference type="PROSITE" id="PS50928">
    <property type="entry name" value="ABC_TM1"/>
    <property type="match status" value="1"/>
</dbReference>
<dbReference type="Pfam" id="PF12911">
    <property type="entry name" value="OppC_N"/>
    <property type="match status" value="1"/>
</dbReference>
<evidence type="ECO:0000259" key="9">
    <source>
        <dbReference type="PROSITE" id="PS50928"/>
    </source>
</evidence>
<feature type="transmembrane region" description="Helical" evidence="7">
    <location>
        <begin position="312"/>
        <end position="330"/>
    </location>
</feature>
<accession>A0ABV7Y731</accession>
<dbReference type="InterPro" id="IPR050366">
    <property type="entry name" value="BP-dependent_transpt_permease"/>
</dbReference>
<dbReference type="EMBL" id="JBHRZH010000006">
    <property type="protein sequence ID" value="MFC3761096.1"/>
    <property type="molecule type" value="Genomic_DNA"/>
</dbReference>
<dbReference type="PANTHER" id="PTHR43386">
    <property type="entry name" value="OLIGOPEPTIDE TRANSPORT SYSTEM PERMEASE PROTEIN APPC"/>
    <property type="match status" value="1"/>
</dbReference>
<keyword evidence="4 7" id="KW-0812">Transmembrane</keyword>
<sequence length="374" mass="40124">MAGVIGEPVQEATAAAPTEKGSDVGEIPQWRLMVRRFKQSKLAVGGGIVLLLMYIVAALAPFLASNDYDVLNSGAKNAAPSALTWDGGLAMCGVTQTLNEDTFEFVYQKDCTKTIPIHWFGKGHEYTLFGFIKTDRHLMTVDGDTKLYLWGADTQGRDIFARTVQGAQVSLTIGLLGVAISTVLATLIGTISGYFGGIVDNAIQRVMEIILSVPTLPLWATLAAVLPRDMPVERRYFFITLILSLVVWANTARQVRGKVLGYAHADYVNAARAAGSSHSRIIVTHMVPNAISHIVVVAALAIPATIIAETSLSFLGIGMLPPAVSWGVLLKDAQEIAVVTQYPWMLIPAIAVVIAVTCFQLLGDGVRDAVDPYG</sequence>
<evidence type="ECO:0000313" key="10">
    <source>
        <dbReference type="EMBL" id="MFC3761096.1"/>
    </source>
</evidence>
<reference evidence="11" key="1">
    <citation type="journal article" date="2019" name="Int. J. Syst. Evol. Microbiol.">
        <title>The Global Catalogue of Microorganisms (GCM) 10K type strain sequencing project: providing services to taxonomists for standard genome sequencing and annotation.</title>
        <authorList>
            <consortium name="The Broad Institute Genomics Platform"/>
            <consortium name="The Broad Institute Genome Sequencing Center for Infectious Disease"/>
            <person name="Wu L."/>
            <person name="Ma J."/>
        </authorList>
    </citation>
    <scope>NUCLEOTIDE SEQUENCE [LARGE SCALE GENOMIC DNA]</scope>
    <source>
        <strain evidence="11">CGMCC 4.7241</strain>
    </source>
</reference>
<comment type="caution">
    <text evidence="10">The sequence shown here is derived from an EMBL/GenBank/DDBJ whole genome shotgun (WGS) entry which is preliminary data.</text>
</comment>
<evidence type="ECO:0000256" key="1">
    <source>
        <dbReference type="ARBA" id="ARBA00004651"/>
    </source>
</evidence>
<gene>
    <name evidence="10" type="ORF">ACFOUW_09610</name>
</gene>
<dbReference type="RefSeq" id="WP_205117313.1">
    <property type="nucleotide sequence ID" value="NZ_JAFBCM010000001.1"/>
</dbReference>
<evidence type="ECO:0000256" key="3">
    <source>
        <dbReference type="ARBA" id="ARBA00022475"/>
    </source>
</evidence>
<keyword evidence="2 7" id="KW-0813">Transport</keyword>
<evidence type="ECO:0000313" key="11">
    <source>
        <dbReference type="Proteomes" id="UP001595699"/>
    </source>
</evidence>
<dbReference type="Gene3D" id="1.10.3720.10">
    <property type="entry name" value="MetI-like"/>
    <property type="match status" value="1"/>
</dbReference>
<dbReference type="Proteomes" id="UP001595699">
    <property type="component" value="Unassembled WGS sequence"/>
</dbReference>
<evidence type="ECO:0000256" key="6">
    <source>
        <dbReference type="ARBA" id="ARBA00023136"/>
    </source>
</evidence>
<evidence type="ECO:0000256" key="7">
    <source>
        <dbReference type="RuleBase" id="RU363032"/>
    </source>
</evidence>
<feature type="domain" description="ABC transmembrane type-1" evidence="9">
    <location>
        <begin position="167"/>
        <end position="363"/>
    </location>
</feature>
<keyword evidence="6 7" id="KW-0472">Membrane</keyword>
<proteinExistence type="inferred from homology"/>
<evidence type="ECO:0000256" key="8">
    <source>
        <dbReference type="SAM" id="MobiDB-lite"/>
    </source>
</evidence>
<organism evidence="10 11">
    <name type="scientific">Tenggerimyces flavus</name>
    <dbReference type="NCBI Taxonomy" id="1708749"/>
    <lineage>
        <taxon>Bacteria</taxon>
        <taxon>Bacillati</taxon>
        <taxon>Actinomycetota</taxon>
        <taxon>Actinomycetes</taxon>
        <taxon>Propionibacteriales</taxon>
        <taxon>Nocardioidaceae</taxon>
        <taxon>Tenggerimyces</taxon>
    </lineage>
</organism>
<feature type="transmembrane region" description="Helical" evidence="7">
    <location>
        <begin position="173"/>
        <end position="197"/>
    </location>
</feature>
<name>A0ABV7Y731_9ACTN</name>
<evidence type="ECO:0000256" key="5">
    <source>
        <dbReference type="ARBA" id="ARBA00022989"/>
    </source>
</evidence>
<feature type="transmembrane region" description="Helical" evidence="7">
    <location>
        <begin position="342"/>
        <end position="362"/>
    </location>
</feature>
<comment type="subcellular location">
    <subcellularLocation>
        <location evidence="1 7">Cell membrane</location>
        <topology evidence="1 7">Multi-pass membrane protein</topology>
    </subcellularLocation>
</comment>
<keyword evidence="5 7" id="KW-1133">Transmembrane helix</keyword>
<dbReference type="CDD" id="cd06261">
    <property type="entry name" value="TM_PBP2"/>
    <property type="match status" value="1"/>
</dbReference>
<feature type="transmembrane region" description="Helical" evidence="7">
    <location>
        <begin position="209"/>
        <end position="228"/>
    </location>
</feature>
<dbReference type="SUPFAM" id="SSF161098">
    <property type="entry name" value="MetI-like"/>
    <property type="match status" value="1"/>
</dbReference>
<evidence type="ECO:0000256" key="4">
    <source>
        <dbReference type="ARBA" id="ARBA00022692"/>
    </source>
</evidence>
<protein>
    <submittedName>
        <fullName evidence="10">ABC transporter permease</fullName>
    </submittedName>
</protein>
<feature type="transmembrane region" description="Helical" evidence="7">
    <location>
        <begin position="234"/>
        <end position="252"/>
    </location>
</feature>
<dbReference type="InterPro" id="IPR025966">
    <property type="entry name" value="OppC_N"/>
</dbReference>
<dbReference type="InterPro" id="IPR000515">
    <property type="entry name" value="MetI-like"/>
</dbReference>
<dbReference type="Pfam" id="PF00528">
    <property type="entry name" value="BPD_transp_1"/>
    <property type="match status" value="1"/>
</dbReference>
<feature type="transmembrane region" description="Helical" evidence="7">
    <location>
        <begin position="42"/>
        <end position="64"/>
    </location>
</feature>
<feature type="transmembrane region" description="Helical" evidence="7">
    <location>
        <begin position="286"/>
        <end position="306"/>
    </location>
</feature>
<dbReference type="InterPro" id="IPR035906">
    <property type="entry name" value="MetI-like_sf"/>
</dbReference>
<dbReference type="PANTHER" id="PTHR43386:SF1">
    <property type="entry name" value="D,D-DIPEPTIDE TRANSPORT SYSTEM PERMEASE PROTEIN DDPC-RELATED"/>
    <property type="match status" value="1"/>
</dbReference>